<evidence type="ECO:0000313" key="3">
    <source>
        <dbReference type="EMBL" id="OMP81908.1"/>
    </source>
</evidence>
<feature type="transmembrane region" description="Helical" evidence="2">
    <location>
        <begin position="288"/>
        <end position="306"/>
    </location>
</feature>
<dbReference type="EMBL" id="MSZU01000114">
    <property type="protein sequence ID" value="OMP81908.1"/>
    <property type="molecule type" value="Genomic_DNA"/>
</dbReference>
<dbReference type="PANTHER" id="PTHR37848:SF1">
    <property type="entry name" value="SUN DOMAIN-CONTAINING PROTEIN"/>
    <property type="match status" value="1"/>
</dbReference>
<dbReference type="PANTHER" id="PTHR37848">
    <property type="entry name" value="EXPRESSED PROTEIN"/>
    <property type="match status" value="1"/>
</dbReference>
<accession>A0A1S8B3F8</accession>
<evidence type="ECO:0000256" key="2">
    <source>
        <dbReference type="SAM" id="Phobius"/>
    </source>
</evidence>
<name>A0A1S8B3F8_9PEZI</name>
<dbReference type="AlphaFoldDB" id="A0A1S8B3F8"/>
<keyword evidence="2" id="KW-0472">Membrane</keyword>
<keyword evidence="2" id="KW-1133">Transmembrane helix</keyword>
<proteinExistence type="predicted"/>
<evidence type="ECO:0008006" key="5">
    <source>
        <dbReference type="Google" id="ProtNLM"/>
    </source>
</evidence>
<gene>
    <name evidence="3" type="ORF">BK809_0006217</name>
</gene>
<dbReference type="OrthoDB" id="203796at2759"/>
<sequence>MGKPAPAPAYRDDPDAVSMHTTRGDYEYDDVPQIADQPPTYTDSVSGEGSVAAAPDAFPTPGSNIPNVADDYAVIERNGRAYAFGKPINQHAVTIRMDERLTDPDNLYKYITDYLRLLPPRPVVQIHGYHTQTVRRGDKREKKQVVDFDILLNLQHFLGKPLDPTWWEARTVENGEPALRGGFRKTRVKGYQRELEVGETKPDLYEWCKEYCASPAKLKMQVPNSTPSHFRVKRTISGLDEALIRQRIEALIRSTNYRGHILISFPLEDRAVDIYSPHAINRWRTTTWIRWIFYLTFLWLFTWPLLHFLTRRWSVYTVNWAFSLGAAPNDPQGRKRYATLSEEQWFAKHRRVIRRLVMDGHQGDASQFDLEDELEDGRNARFESSNAHVNQAVGLVQAGLAGWNAVQRGLGGDPEGWGGDC</sequence>
<comment type="caution">
    <text evidence="3">The sequence shown here is derived from an EMBL/GenBank/DDBJ whole genome shotgun (WGS) entry which is preliminary data.</text>
</comment>
<organism evidence="3 4">
    <name type="scientific">Diplodia seriata</name>
    <dbReference type="NCBI Taxonomy" id="420778"/>
    <lineage>
        <taxon>Eukaryota</taxon>
        <taxon>Fungi</taxon>
        <taxon>Dikarya</taxon>
        <taxon>Ascomycota</taxon>
        <taxon>Pezizomycotina</taxon>
        <taxon>Dothideomycetes</taxon>
        <taxon>Dothideomycetes incertae sedis</taxon>
        <taxon>Botryosphaeriales</taxon>
        <taxon>Botryosphaeriaceae</taxon>
        <taxon>Diplodia</taxon>
    </lineage>
</organism>
<feature type="region of interest" description="Disordered" evidence="1">
    <location>
        <begin position="1"/>
        <end position="24"/>
    </location>
</feature>
<keyword evidence="2" id="KW-0812">Transmembrane</keyword>
<reference evidence="3 4" key="1">
    <citation type="submission" date="2017-01" db="EMBL/GenBank/DDBJ databases">
        <title>Draft genome sequence of Diplodia seriata F98.1, a fungal species involved in grapevine trunk diseases.</title>
        <authorList>
            <person name="Robert-Siegwald G."/>
            <person name="Vallet J."/>
            <person name="Abou-Mansour E."/>
            <person name="Xu J."/>
            <person name="Rey P."/>
            <person name="Bertsch C."/>
            <person name="Rego C."/>
            <person name="Larignon P."/>
            <person name="Fontaine F."/>
            <person name="Lebrun M.-H."/>
        </authorList>
    </citation>
    <scope>NUCLEOTIDE SEQUENCE [LARGE SCALE GENOMIC DNA]</scope>
    <source>
        <strain evidence="3 4">F98.1</strain>
    </source>
</reference>
<evidence type="ECO:0000256" key="1">
    <source>
        <dbReference type="SAM" id="MobiDB-lite"/>
    </source>
</evidence>
<dbReference type="Proteomes" id="UP000190776">
    <property type="component" value="Unassembled WGS sequence"/>
</dbReference>
<evidence type="ECO:0000313" key="4">
    <source>
        <dbReference type="Proteomes" id="UP000190776"/>
    </source>
</evidence>
<protein>
    <recommendedName>
        <fullName evidence="5">Abc transporter protein</fullName>
    </recommendedName>
</protein>